<comment type="caution">
    <text evidence="2">The sequence shown here is derived from an EMBL/GenBank/DDBJ whole genome shotgun (WGS) entry which is preliminary data.</text>
</comment>
<dbReference type="Gene3D" id="3.30.10.20">
    <property type="match status" value="1"/>
</dbReference>
<sequence>MMSQIKRIPFRGSATLGRGVNTLTGDALGKALTVVKTETATSGQEAKYSVEICETYDALMDSMGLSIEAGGRYGLFSGEGKFAFSESSHFNAHSTFVVASCRVQNAFEMVDEYELRPDAQRLLEDPDRWKTAFGTSFVRGLQTGGEFFIVFQVTSTSQESQRDLSTSFHTSCQGLAVSADFDASYQQAKASTSQRTETSILMYQRAGQDEEVSYVSDPKEIIERLRAFPAIARANPAGYEVEVADYNTLALPDVNDEEVADREASLNDCARLRLKFMTRRNDIEFARDNRTFFADLPDDAELGRTWEQYSRAVSAVQRHAQKIAGRRIPPVIFDPSALEPALELPVVNLARVNFPTDIPVPDLTAMPVEKAKEEIARIGLRHESDYSYVDAQSTAPIGIVTGQYPAAGTMLQPNGLVRIKQNAHAFDWRDLPVTKARMAPGAKRLLAPASYVKAVRLGG</sequence>
<reference evidence="2 3" key="1">
    <citation type="submission" date="2019-05" db="EMBL/GenBank/DDBJ databases">
        <authorList>
            <person name="Lee S.D."/>
        </authorList>
    </citation>
    <scope>NUCLEOTIDE SEQUENCE [LARGE SCALE GENOMIC DNA]</scope>
    <source>
        <strain evidence="2 3">C5-26</strain>
    </source>
</reference>
<dbReference type="EMBL" id="VCQV01000043">
    <property type="protein sequence ID" value="TWP33362.1"/>
    <property type="molecule type" value="Genomic_DNA"/>
</dbReference>
<dbReference type="SMART" id="SM00740">
    <property type="entry name" value="PASTA"/>
    <property type="match status" value="1"/>
</dbReference>
<dbReference type="PROSITE" id="PS51178">
    <property type="entry name" value="PASTA"/>
    <property type="match status" value="1"/>
</dbReference>
<name>A0A563DTV6_9MICO</name>
<dbReference type="Proteomes" id="UP000320244">
    <property type="component" value="Unassembled WGS sequence"/>
</dbReference>
<proteinExistence type="predicted"/>
<keyword evidence="3" id="KW-1185">Reference proteome</keyword>
<dbReference type="CDD" id="cd06577">
    <property type="entry name" value="PASTA_pknB"/>
    <property type="match status" value="1"/>
</dbReference>
<dbReference type="Pfam" id="PF03793">
    <property type="entry name" value="PASTA"/>
    <property type="match status" value="1"/>
</dbReference>
<organism evidence="2 3">
    <name type="scientific">Leekyejoonella antrihumi</name>
    <dbReference type="NCBI Taxonomy" id="1660198"/>
    <lineage>
        <taxon>Bacteria</taxon>
        <taxon>Bacillati</taxon>
        <taxon>Actinomycetota</taxon>
        <taxon>Actinomycetes</taxon>
        <taxon>Micrococcales</taxon>
        <taxon>Dermacoccaceae</taxon>
        <taxon>Leekyejoonella</taxon>
    </lineage>
</organism>
<gene>
    <name evidence="2" type="ORF">FGL98_21615</name>
</gene>
<reference evidence="2 3" key="2">
    <citation type="submission" date="2019-08" db="EMBL/GenBank/DDBJ databases">
        <title>Jejuicoccus antrihumi gen. nov., sp. nov., a new member of the family Dermacoccaceae isolated from a cave.</title>
        <authorList>
            <person name="Schumann P."/>
            <person name="Kim I.S."/>
        </authorList>
    </citation>
    <scope>NUCLEOTIDE SEQUENCE [LARGE SCALE GENOMIC DNA]</scope>
    <source>
        <strain evidence="2 3">C5-26</strain>
    </source>
</reference>
<protein>
    <submittedName>
        <fullName evidence="2">PASTA domain-containing protein</fullName>
    </submittedName>
</protein>
<dbReference type="OrthoDB" id="8452490at2"/>
<dbReference type="InterPro" id="IPR005543">
    <property type="entry name" value="PASTA_dom"/>
</dbReference>
<dbReference type="AlphaFoldDB" id="A0A563DTV6"/>
<accession>A0A563DTV6</accession>
<evidence type="ECO:0000313" key="2">
    <source>
        <dbReference type="EMBL" id="TWP33362.1"/>
    </source>
</evidence>
<evidence type="ECO:0000259" key="1">
    <source>
        <dbReference type="PROSITE" id="PS51178"/>
    </source>
</evidence>
<feature type="domain" description="PASTA" evidence="1">
    <location>
        <begin position="354"/>
        <end position="423"/>
    </location>
</feature>
<evidence type="ECO:0000313" key="3">
    <source>
        <dbReference type="Proteomes" id="UP000320244"/>
    </source>
</evidence>